<name>A0AAD6SL96_9AGAR</name>
<comment type="caution">
    <text evidence="2">The sequence shown here is derived from an EMBL/GenBank/DDBJ whole genome shotgun (WGS) entry which is preliminary data.</text>
</comment>
<evidence type="ECO:0000313" key="2">
    <source>
        <dbReference type="EMBL" id="KAJ7029580.1"/>
    </source>
</evidence>
<dbReference type="EMBL" id="JARJCM010000100">
    <property type="protein sequence ID" value="KAJ7029580.1"/>
    <property type="molecule type" value="Genomic_DNA"/>
</dbReference>
<dbReference type="Proteomes" id="UP001218188">
    <property type="component" value="Unassembled WGS sequence"/>
</dbReference>
<feature type="signal peptide" evidence="1">
    <location>
        <begin position="1"/>
        <end position="15"/>
    </location>
</feature>
<keyword evidence="3" id="KW-1185">Reference proteome</keyword>
<protein>
    <submittedName>
        <fullName evidence="2">Uncharacterized protein</fullName>
    </submittedName>
</protein>
<sequence length="295" mass="31968">MCGLGLAWKPGLGLGLTGLGLVGTEARAKATSLRGQALAWSSNFPTRLSAPVLVGSFRNTHNCPIARANSIATQSSPLTAKKSHGLEAWLGPEILKPEAQARASQHFGLAWLVKPWLGTTGFWLQAQACTSLIGRQPTTSPLDLGPGKLTPKLVREICRNPPQKATFGEGSSRGGSKKIVYFSAAPMARRGEFEPQCVTDRTCRANAVMPKMPGQAADNLIRAGSKKVENPPEKAKSRRRVVKFWPQKAKIRTRKSQNLALKKPNFRTSFGVSFPGPLDLKFTFHPSVEDTWTCA</sequence>
<gene>
    <name evidence="2" type="ORF">C8F04DRAFT_1288180</name>
</gene>
<evidence type="ECO:0000256" key="1">
    <source>
        <dbReference type="SAM" id="SignalP"/>
    </source>
</evidence>
<dbReference type="AlphaFoldDB" id="A0AAD6SL96"/>
<organism evidence="2 3">
    <name type="scientific">Mycena alexandri</name>
    <dbReference type="NCBI Taxonomy" id="1745969"/>
    <lineage>
        <taxon>Eukaryota</taxon>
        <taxon>Fungi</taxon>
        <taxon>Dikarya</taxon>
        <taxon>Basidiomycota</taxon>
        <taxon>Agaricomycotina</taxon>
        <taxon>Agaricomycetes</taxon>
        <taxon>Agaricomycetidae</taxon>
        <taxon>Agaricales</taxon>
        <taxon>Marasmiineae</taxon>
        <taxon>Mycenaceae</taxon>
        <taxon>Mycena</taxon>
    </lineage>
</organism>
<feature type="chain" id="PRO_5042170299" evidence="1">
    <location>
        <begin position="16"/>
        <end position="295"/>
    </location>
</feature>
<reference evidence="2" key="1">
    <citation type="submission" date="2023-03" db="EMBL/GenBank/DDBJ databases">
        <title>Massive genome expansion in bonnet fungi (Mycena s.s.) driven by repeated elements and novel gene families across ecological guilds.</title>
        <authorList>
            <consortium name="Lawrence Berkeley National Laboratory"/>
            <person name="Harder C.B."/>
            <person name="Miyauchi S."/>
            <person name="Viragh M."/>
            <person name="Kuo A."/>
            <person name="Thoen E."/>
            <person name="Andreopoulos B."/>
            <person name="Lu D."/>
            <person name="Skrede I."/>
            <person name="Drula E."/>
            <person name="Henrissat B."/>
            <person name="Morin E."/>
            <person name="Kohler A."/>
            <person name="Barry K."/>
            <person name="LaButti K."/>
            <person name="Morin E."/>
            <person name="Salamov A."/>
            <person name="Lipzen A."/>
            <person name="Mereny Z."/>
            <person name="Hegedus B."/>
            <person name="Baldrian P."/>
            <person name="Stursova M."/>
            <person name="Weitz H."/>
            <person name="Taylor A."/>
            <person name="Grigoriev I.V."/>
            <person name="Nagy L.G."/>
            <person name="Martin F."/>
            <person name="Kauserud H."/>
        </authorList>
    </citation>
    <scope>NUCLEOTIDE SEQUENCE</scope>
    <source>
        <strain evidence="2">CBHHK200</strain>
    </source>
</reference>
<proteinExistence type="predicted"/>
<keyword evidence="1" id="KW-0732">Signal</keyword>
<accession>A0AAD6SL96</accession>
<evidence type="ECO:0000313" key="3">
    <source>
        <dbReference type="Proteomes" id="UP001218188"/>
    </source>
</evidence>